<evidence type="ECO:0000313" key="1">
    <source>
        <dbReference type="EMBL" id="MCI61481.1"/>
    </source>
</evidence>
<sequence length="74" mass="7891">MSGIGGKIWCPTDRTSNVDLLTYRLMAELDTPSPANPPAIVLTATRLLSPLFSSSLFPLGGYLSCFGRAICPFA</sequence>
<proteinExistence type="predicted"/>
<evidence type="ECO:0000313" key="2">
    <source>
        <dbReference type="Proteomes" id="UP000265520"/>
    </source>
</evidence>
<feature type="non-terminal residue" evidence="1">
    <location>
        <position position="74"/>
    </location>
</feature>
<accession>A0A392TK04</accession>
<dbReference type="Proteomes" id="UP000265520">
    <property type="component" value="Unassembled WGS sequence"/>
</dbReference>
<keyword evidence="2" id="KW-1185">Reference proteome</keyword>
<name>A0A392TK04_9FABA</name>
<reference evidence="1 2" key="1">
    <citation type="journal article" date="2018" name="Front. Plant Sci.">
        <title>Red Clover (Trifolium pratense) and Zigzag Clover (T. medium) - A Picture of Genomic Similarities and Differences.</title>
        <authorList>
            <person name="Dluhosova J."/>
            <person name="Istvanek J."/>
            <person name="Nedelnik J."/>
            <person name="Repkova J."/>
        </authorList>
    </citation>
    <scope>NUCLEOTIDE SEQUENCE [LARGE SCALE GENOMIC DNA]</scope>
    <source>
        <strain evidence="2">cv. 10/8</strain>
        <tissue evidence="1">Leaf</tissue>
    </source>
</reference>
<dbReference type="EMBL" id="LXQA010600676">
    <property type="protein sequence ID" value="MCI61481.1"/>
    <property type="molecule type" value="Genomic_DNA"/>
</dbReference>
<organism evidence="1 2">
    <name type="scientific">Trifolium medium</name>
    <dbReference type="NCBI Taxonomy" id="97028"/>
    <lineage>
        <taxon>Eukaryota</taxon>
        <taxon>Viridiplantae</taxon>
        <taxon>Streptophyta</taxon>
        <taxon>Embryophyta</taxon>
        <taxon>Tracheophyta</taxon>
        <taxon>Spermatophyta</taxon>
        <taxon>Magnoliopsida</taxon>
        <taxon>eudicotyledons</taxon>
        <taxon>Gunneridae</taxon>
        <taxon>Pentapetalae</taxon>
        <taxon>rosids</taxon>
        <taxon>fabids</taxon>
        <taxon>Fabales</taxon>
        <taxon>Fabaceae</taxon>
        <taxon>Papilionoideae</taxon>
        <taxon>50 kb inversion clade</taxon>
        <taxon>NPAAA clade</taxon>
        <taxon>Hologalegina</taxon>
        <taxon>IRL clade</taxon>
        <taxon>Trifolieae</taxon>
        <taxon>Trifolium</taxon>
    </lineage>
</organism>
<comment type="caution">
    <text evidence="1">The sequence shown here is derived from an EMBL/GenBank/DDBJ whole genome shotgun (WGS) entry which is preliminary data.</text>
</comment>
<protein>
    <submittedName>
        <fullName evidence="1">Uncharacterized protein</fullName>
    </submittedName>
</protein>
<dbReference type="AlphaFoldDB" id="A0A392TK04"/>